<feature type="compositionally biased region" description="Basic and acidic residues" evidence="1">
    <location>
        <begin position="551"/>
        <end position="561"/>
    </location>
</feature>
<sequence length="649" mass="71601">MGLEEALGAVALAEHHVVLQEAVVTQRCGDLRLAQPVGDVLAVLADQHVTVEHAVVVVDLAEEPRVVGMLVAGLFQDLVGKEGRADRADVLLRTRLVRPDDERRFMLSLHLILRSLALRRNALHVTGAGIDRIQRRQVVAEENDDRLPVAFFRPVHQHLEAVVSLLHALRIGGEHLAIGFGKVALDLDRVLRIAVGLIRTMALQGHREKEEGVLHFVRLADDFLRQGLVRREDAALLHGRHVLFRPEHVETEGLVDGCAVPEPPLERVNGARNITLAAEERGERGNRIADILLVGDAAIGQERVGKTGQRFEFDIGGHAAELRRKDVAALQFTDGRHGIGRQLHLGKTGRIPKGFAHQHDHVRFAAMGRAGGKRLYRNPVDRVRHIAGGRVYIGHREVDGKGKREAVMAVVLGLIPHDRDDPKPVTDPRELVVVHDVPECDQQRQGECDPHQPLPTCQLGKVLPGEPQQESANDDGRDQPGDDADRGPRPVLHEYRHQFHDLPAEKKIGRIERIGQEDLLLLTDECRHDGERRDEQRGLVFATEQGIDAKHGEEEHGDRGPGRAHGIGEIGDGVGPGPAHDHFDGEDERYRNEKREERTAGARQGSRVSCGRAFPVGVDLRAAHGGIDTGQRASPVSQIFHSTVIRLSS</sequence>
<feature type="compositionally biased region" description="Basic and acidic residues" evidence="1">
    <location>
        <begin position="474"/>
        <end position="490"/>
    </location>
</feature>
<proteinExistence type="predicted"/>
<evidence type="ECO:0000256" key="1">
    <source>
        <dbReference type="SAM" id="MobiDB-lite"/>
    </source>
</evidence>
<accession>P72301</accession>
<dbReference type="EMBL" id="U67998">
    <property type="protein sequence ID" value="AAB41531.2"/>
    <property type="molecule type" value="Genomic_DNA"/>
</dbReference>
<evidence type="ECO:0000313" key="2">
    <source>
        <dbReference type="EMBL" id="AAB41531.2"/>
    </source>
</evidence>
<protein>
    <submittedName>
        <fullName evidence="2">Cyclic beta-1,2-glucan modification protein</fullName>
    </submittedName>
</protein>
<reference evidence="2" key="1">
    <citation type="journal article" date="1999" name="J. Bacteriol.">
        <title>Cloning, sequencing, and characterization of the cgmB gene of Sinorhizobium meliloti involved in cyclic beta-glucan biosynthesis.</title>
        <authorList>
            <person name="Wang P."/>
            <person name="Ingram-Smith C."/>
            <person name="Hadley J.A."/>
            <person name="Miller K.J."/>
        </authorList>
    </citation>
    <scope>NUCLEOTIDE SEQUENCE</scope>
    <source>
        <strain evidence="2">1021</strain>
    </source>
</reference>
<feature type="compositionally biased region" description="Basic and acidic residues" evidence="1">
    <location>
        <begin position="579"/>
        <end position="600"/>
    </location>
</feature>
<gene>
    <name evidence="2" type="primary">cgmB</name>
</gene>
<feature type="compositionally biased region" description="Gly residues" evidence="1">
    <location>
        <begin position="563"/>
        <end position="576"/>
    </location>
</feature>
<feature type="region of interest" description="Disordered" evidence="1">
    <location>
        <begin position="443"/>
        <end position="490"/>
    </location>
</feature>
<feature type="region of interest" description="Disordered" evidence="1">
    <location>
        <begin position="551"/>
        <end position="608"/>
    </location>
</feature>
<name>P72301_RHIML</name>
<organism evidence="2">
    <name type="scientific">Rhizobium meliloti</name>
    <name type="common">Ensifer meliloti</name>
    <name type="synonym">Sinorhizobium meliloti</name>
    <dbReference type="NCBI Taxonomy" id="382"/>
    <lineage>
        <taxon>Bacteria</taxon>
        <taxon>Pseudomonadati</taxon>
        <taxon>Pseudomonadota</taxon>
        <taxon>Alphaproteobacteria</taxon>
        <taxon>Hyphomicrobiales</taxon>
        <taxon>Rhizobiaceae</taxon>
        <taxon>Sinorhizobium/Ensifer group</taxon>
        <taxon>Sinorhizobium</taxon>
    </lineage>
</organism>
<dbReference type="AlphaFoldDB" id="P72301"/>